<proteinExistence type="predicted"/>
<reference evidence="2" key="1">
    <citation type="submission" date="2022-11" db="UniProtKB">
        <authorList>
            <consortium name="WormBaseParasite"/>
        </authorList>
    </citation>
    <scope>IDENTIFICATION</scope>
</reference>
<accession>A0AC35GNV2</accession>
<evidence type="ECO:0000313" key="2">
    <source>
        <dbReference type="WBParaSite" id="PS1159_v2.g7164.t1"/>
    </source>
</evidence>
<organism evidence="1 2">
    <name type="scientific">Panagrolaimus sp. PS1159</name>
    <dbReference type="NCBI Taxonomy" id="55785"/>
    <lineage>
        <taxon>Eukaryota</taxon>
        <taxon>Metazoa</taxon>
        <taxon>Ecdysozoa</taxon>
        <taxon>Nematoda</taxon>
        <taxon>Chromadorea</taxon>
        <taxon>Rhabditida</taxon>
        <taxon>Tylenchina</taxon>
        <taxon>Panagrolaimomorpha</taxon>
        <taxon>Panagrolaimoidea</taxon>
        <taxon>Panagrolaimidae</taxon>
        <taxon>Panagrolaimus</taxon>
    </lineage>
</organism>
<sequence>MSENEFKELCWKADFLDSQRFLEAAGDYVLSKMEEMEVQQIQEYLNIQDDFTLEERKAMEEHPLKFFSGVSIQQDVADTPGAAPADQPASQQ</sequence>
<name>A0AC35GNV2_9BILA</name>
<protein>
    <submittedName>
        <fullName evidence="2">Uncharacterized protein</fullName>
    </submittedName>
</protein>
<evidence type="ECO:0000313" key="1">
    <source>
        <dbReference type="Proteomes" id="UP000887580"/>
    </source>
</evidence>
<dbReference type="Proteomes" id="UP000887580">
    <property type="component" value="Unplaced"/>
</dbReference>
<dbReference type="WBParaSite" id="PS1159_v2.g7164.t1">
    <property type="protein sequence ID" value="PS1159_v2.g7164.t1"/>
    <property type="gene ID" value="PS1159_v2.g7164"/>
</dbReference>